<sequence length="142" mass="15705">MSQAAAIAIRLSLLLLLTGCHYAPAITPEDVQHHHWTLISINGVAVAHADNTNADLEIGEKMTINGNTGCRRFVGQGQLAANRLTITSLYLTGQRCPVEKEWIEKAILTTLKSEAALQMSNTQLVVRGEQYVLHYQLADWMH</sequence>
<evidence type="ECO:0000313" key="3">
    <source>
        <dbReference type="EMBL" id="MFC3913359.1"/>
    </source>
</evidence>
<dbReference type="InterPro" id="IPR053147">
    <property type="entry name" value="Hsp_HslJ-like"/>
</dbReference>
<dbReference type="RefSeq" id="WP_377151649.1">
    <property type="nucleotide sequence ID" value="NZ_JBHSAF010000007.1"/>
</dbReference>
<gene>
    <name evidence="3" type="ORF">ACFOSS_07780</name>
</gene>
<keyword evidence="4" id="KW-1185">Reference proteome</keyword>
<dbReference type="InterPro" id="IPR038670">
    <property type="entry name" value="HslJ-like_sf"/>
</dbReference>
<reference evidence="4" key="1">
    <citation type="journal article" date="2019" name="Int. J. Syst. Evol. Microbiol.">
        <title>The Global Catalogue of Microorganisms (GCM) 10K type strain sequencing project: providing services to taxonomists for standard genome sequencing and annotation.</title>
        <authorList>
            <consortium name="The Broad Institute Genomics Platform"/>
            <consortium name="The Broad Institute Genome Sequencing Center for Infectious Disease"/>
            <person name="Wu L."/>
            <person name="Ma J."/>
        </authorList>
    </citation>
    <scope>NUCLEOTIDE SEQUENCE [LARGE SCALE GENOMIC DNA]</scope>
    <source>
        <strain evidence="4">CCUG 54939</strain>
    </source>
</reference>
<accession>A0ABV8CMU2</accession>
<dbReference type="Pfam" id="PF03724">
    <property type="entry name" value="META"/>
    <property type="match status" value="1"/>
</dbReference>
<dbReference type="Gene3D" id="2.40.128.270">
    <property type="match status" value="1"/>
</dbReference>
<feature type="domain" description="DUF306" evidence="2">
    <location>
        <begin position="29"/>
        <end position="130"/>
    </location>
</feature>
<organism evidence="3 4">
    <name type="scientific">Pseudaeromonas sharmana</name>
    <dbReference type="NCBI Taxonomy" id="328412"/>
    <lineage>
        <taxon>Bacteria</taxon>
        <taxon>Pseudomonadati</taxon>
        <taxon>Pseudomonadota</taxon>
        <taxon>Gammaproteobacteria</taxon>
        <taxon>Aeromonadales</taxon>
        <taxon>Aeromonadaceae</taxon>
        <taxon>Pseudaeromonas</taxon>
    </lineage>
</organism>
<dbReference type="InterPro" id="IPR005184">
    <property type="entry name" value="DUF306_Meta_HslJ"/>
</dbReference>
<evidence type="ECO:0000256" key="1">
    <source>
        <dbReference type="SAM" id="SignalP"/>
    </source>
</evidence>
<dbReference type="Proteomes" id="UP001595692">
    <property type="component" value="Unassembled WGS sequence"/>
</dbReference>
<evidence type="ECO:0000313" key="4">
    <source>
        <dbReference type="Proteomes" id="UP001595692"/>
    </source>
</evidence>
<keyword evidence="1" id="KW-0732">Signal</keyword>
<dbReference type="PANTHER" id="PTHR35535:SF1">
    <property type="entry name" value="HEAT SHOCK PROTEIN HSLJ"/>
    <property type="match status" value="1"/>
</dbReference>
<dbReference type="PANTHER" id="PTHR35535">
    <property type="entry name" value="HEAT SHOCK PROTEIN HSLJ"/>
    <property type="match status" value="1"/>
</dbReference>
<feature type="chain" id="PRO_5045495385" evidence="1">
    <location>
        <begin position="26"/>
        <end position="142"/>
    </location>
</feature>
<comment type="caution">
    <text evidence="3">The sequence shown here is derived from an EMBL/GenBank/DDBJ whole genome shotgun (WGS) entry which is preliminary data.</text>
</comment>
<name>A0ABV8CMU2_9GAMM</name>
<feature type="signal peptide" evidence="1">
    <location>
        <begin position="1"/>
        <end position="25"/>
    </location>
</feature>
<proteinExistence type="predicted"/>
<evidence type="ECO:0000259" key="2">
    <source>
        <dbReference type="Pfam" id="PF03724"/>
    </source>
</evidence>
<protein>
    <submittedName>
        <fullName evidence="3">META domain-containing protein</fullName>
    </submittedName>
</protein>
<dbReference type="EMBL" id="JBHSAF010000007">
    <property type="protein sequence ID" value="MFC3913359.1"/>
    <property type="molecule type" value="Genomic_DNA"/>
</dbReference>